<evidence type="ECO:0000313" key="26">
    <source>
        <dbReference type="Proteomes" id="UP001321473"/>
    </source>
</evidence>
<evidence type="ECO:0000256" key="6">
    <source>
        <dbReference type="ARBA" id="ARBA00022499"/>
    </source>
</evidence>
<evidence type="ECO:0000256" key="4">
    <source>
        <dbReference type="ARBA" id="ARBA00020056"/>
    </source>
</evidence>
<evidence type="ECO:0000256" key="16">
    <source>
        <dbReference type="ARBA" id="ARBA00023159"/>
    </source>
</evidence>
<evidence type="ECO:0000256" key="12">
    <source>
        <dbReference type="ARBA" id="ARBA00022990"/>
    </source>
</evidence>
<proteinExistence type="inferred from homology"/>
<keyword evidence="6" id="KW-1017">Isopeptide bond</keyword>
<dbReference type="GO" id="GO:0003677">
    <property type="term" value="F:DNA binding"/>
    <property type="evidence" value="ECO:0007669"/>
    <property type="project" value="UniProtKB-KW"/>
</dbReference>
<feature type="compositionally biased region" description="Basic and acidic residues" evidence="22">
    <location>
        <begin position="37"/>
        <end position="60"/>
    </location>
</feature>
<keyword evidence="11" id="KW-0965">Cell junction</keyword>
<feature type="compositionally biased region" description="Basic and acidic residues" evidence="22">
    <location>
        <begin position="399"/>
        <end position="425"/>
    </location>
</feature>
<feature type="region of interest" description="Disordered" evidence="22">
    <location>
        <begin position="37"/>
        <end position="157"/>
    </location>
</feature>
<evidence type="ECO:0000256" key="15">
    <source>
        <dbReference type="ARBA" id="ARBA00023125"/>
    </source>
</evidence>
<evidence type="ECO:0000256" key="3">
    <source>
        <dbReference type="ARBA" id="ARBA00010386"/>
    </source>
</evidence>
<keyword evidence="12" id="KW-0007">Acetylation</keyword>
<accession>A0AAQ4EIC1</accession>
<keyword evidence="16" id="KW-0010">Activator</keyword>
<keyword evidence="15" id="KW-0238">DNA-binding</keyword>
<dbReference type="PANTHER" id="PTHR12707">
    <property type="entry name" value="PINN"/>
    <property type="match status" value="1"/>
</dbReference>
<evidence type="ECO:0000256" key="2">
    <source>
        <dbReference type="ARBA" id="ARBA00004568"/>
    </source>
</evidence>
<keyword evidence="8" id="KW-0507">mRNA processing</keyword>
<keyword evidence="19" id="KW-0539">Nucleus</keyword>
<dbReference type="GO" id="GO:0016607">
    <property type="term" value="C:nuclear speck"/>
    <property type="evidence" value="ECO:0007669"/>
    <property type="project" value="UniProtKB-SubCell"/>
</dbReference>
<reference evidence="25 26" key="1">
    <citation type="journal article" date="2023" name="Arcadia Sci">
        <title>De novo assembly of a long-read Amblyomma americanum tick genome.</title>
        <authorList>
            <person name="Chou S."/>
            <person name="Poskanzer K.E."/>
            <person name="Rollins M."/>
            <person name="Thuy-Boun P.S."/>
        </authorList>
    </citation>
    <scope>NUCLEOTIDE SEQUENCE [LARGE SCALE GENOMIC DNA]</scope>
    <source>
        <strain evidence="25">F_SG_1</strain>
        <tissue evidence="25">Salivary glands</tissue>
    </source>
</reference>
<keyword evidence="17" id="KW-0804">Transcription</keyword>
<feature type="compositionally biased region" description="Basic and acidic residues" evidence="22">
    <location>
        <begin position="304"/>
        <end position="313"/>
    </location>
</feature>
<evidence type="ECO:0000256" key="14">
    <source>
        <dbReference type="ARBA" id="ARBA00023054"/>
    </source>
</evidence>
<feature type="domain" description="Pinin/SDK/MemA protein" evidence="23">
    <location>
        <begin position="159"/>
        <end position="282"/>
    </location>
</feature>
<dbReference type="PANTHER" id="PTHR12707:SF0">
    <property type="entry name" value="PININ"/>
    <property type="match status" value="1"/>
</dbReference>
<dbReference type="Pfam" id="PF04697">
    <property type="entry name" value="Pinin_SDK_N"/>
    <property type="match status" value="1"/>
</dbReference>
<comment type="similarity">
    <text evidence="3">Belongs to the pinin family.</text>
</comment>
<feature type="coiled-coil region" evidence="21">
    <location>
        <begin position="191"/>
        <end position="222"/>
    </location>
</feature>
<feature type="compositionally biased region" description="Basic and acidic residues" evidence="22">
    <location>
        <begin position="465"/>
        <end position="475"/>
    </location>
</feature>
<evidence type="ECO:0000256" key="20">
    <source>
        <dbReference type="ARBA" id="ARBA00025916"/>
    </source>
</evidence>
<keyword evidence="26" id="KW-1185">Reference proteome</keyword>
<evidence type="ECO:0000259" key="23">
    <source>
        <dbReference type="Pfam" id="PF04696"/>
    </source>
</evidence>
<dbReference type="EMBL" id="JARKHS020015377">
    <property type="protein sequence ID" value="KAK8774472.1"/>
    <property type="molecule type" value="Genomic_DNA"/>
</dbReference>
<dbReference type="Proteomes" id="UP001321473">
    <property type="component" value="Unassembled WGS sequence"/>
</dbReference>
<dbReference type="InterPro" id="IPR006786">
    <property type="entry name" value="Pinin_SDK_MemA"/>
</dbReference>
<evidence type="ECO:0000256" key="10">
    <source>
        <dbReference type="ARBA" id="ARBA00022843"/>
    </source>
</evidence>
<feature type="region of interest" description="Disordered" evidence="22">
    <location>
        <begin position="304"/>
        <end position="475"/>
    </location>
</feature>
<evidence type="ECO:0000256" key="19">
    <source>
        <dbReference type="ARBA" id="ARBA00023242"/>
    </source>
</evidence>
<dbReference type="InterPro" id="IPR006787">
    <property type="entry name" value="Pinin_SDK_N"/>
</dbReference>
<keyword evidence="14 21" id="KW-0175">Coiled coil</keyword>
<evidence type="ECO:0000313" key="25">
    <source>
        <dbReference type="EMBL" id="KAK8774472.1"/>
    </source>
</evidence>
<evidence type="ECO:0000256" key="1">
    <source>
        <dbReference type="ARBA" id="ARBA00004324"/>
    </source>
</evidence>
<comment type="caution">
    <text evidence="25">The sequence shown here is derived from an EMBL/GenBank/DDBJ whole genome shotgun (WGS) entry which is preliminary data.</text>
</comment>
<keyword evidence="18" id="KW-0508">mRNA splicing</keyword>
<evidence type="ECO:0000256" key="17">
    <source>
        <dbReference type="ARBA" id="ARBA00023163"/>
    </source>
</evidence>
<dbReference type="GO" id="GO:0030057">
    <property type="term" value="C:desmosome"/>
    <property type="evidence" value="ECO:0007669"/>
    <property type="project" value="UniProtKB-SubCell"/>
</dbReference>
<sequence>MTNDVQIKCCGSAPSNQKMAATTSVFSQLKLEFEAAQKSLKDVDETIKKLTGRDPEEFRNQTRRPGGPAQGPPVEQGGRDRFSGKPNIKTGPPAAKRRNIGGPPTRTPVQAPAEDSGEDEELPRKGGVQSSVVAAPTKESVRTRREASAAQKGDSKCLERNRRMFGMIMGTLQKFQSEETRRKDQVQSQKRAEIEQKLEEAAEREKAELRKERQDLFLARRQKQQGLRRLELKLEVARLHEEAEARQRLLLNFIHTRTKPHIMFKPARHTPETQKRLKESQKRILAIIESRRAKVKEELDAIDELYHRDHAPPAEEEEEEIHPDKENRGPPTKAKPATEEEQAAATRDGAEGAQEEATAESRDEAGEKSAPTDNGEVVEQATADDSATTEPMDTAESNAAHEKQAEETEGKGPSDQESARDRTEPVEGEATANATPQDAAKTQEGGTSKEETLAAADAPSINALGDEKFEPIYDE</sequence>
<keyword evidence="13" id="KW-0805">Transcription regulation</keyword>
<feature type="compositionally biased region" description="Basic and acidic residues" evidence="22">
    <location>
        <begin position="139"/>
        <end position="157"/>
    </location>
</feature>
<keyword evidence="10" id="KW-0832">Ubl conjugation</keyword>
<feature type="region of interest" description="Disordered" evidence="22">
    <location>
        <begin position="1"/>
        <end position="20"/>
    </location>
</feature>
<evidence type="ECO:0000256" key="9">
    <source>
        <dbReference type="ARBA" id="ARBA00022728"/>
    </source>
</evidence>
<keyword evidence="9" id="KW-0747">Spliceosome</keyword>
<dbReference type="AlphaFoldDB" id="A0AAQ4EIC1"/>
<dbReference type="GO" id="GO:0008380">
    <property type="term" value="P:RNA splicing"/>
    <property type="evidence" value="ECO:0007669"/>
    <property type="project" value="UniProtKB-KW"/>
</dbReference>
<evidence type="ECO:0000256" key="22">
    <source>
        <dbReference type="SAM" id="MobiDB-lite"/>
    </source>
</evidence>
<comment type="subunit">
    <text evidence="20">Found in a mRNA splicing-dependent exon junction complex (EJC). Found in a complex with SR proteins. Found in a mRNP complex with RNPS1. Component of the PSAP complex consisting of RNPS1, SAP18 and PNN. Interacts with PNISR, CTBP1, CTBP2, KRT8, KRT18, KRT19, PS1D/PNO40, PPIG, RNPS1, SFRS4 and SRRM2. Identified in the spliceosome C complex.</text>
</comment>
<organism evidence="25 26">
    <name type="scientific">Amblyomma americanum</name>
    <name type="common">Lone star tick</name>
    <dbReference type="NCBI Taxonomy" id="6943"/>
    <lineage>
        <taxon>Eukaryota</taxon>
        <taxon>Metazoa</taxon>
        <taxon>Ecdysozoa</taxon>
        <taxon>Arthropoda</taxon>
        <taxon>Chelicerata</taxon>
        <taxon>Arachnida</taxon>
        <taxon>Acari</taxon>
        <taxon>Parasitiformes</taxon>
        <taxon>Ixodida</taxon>
        <taxon>Ixodoidea</taxon>
        <taxon>Ixodidae</taxon>
        <taxon>Amblyomminae</taxon>
        <taxon>Amblyomma</taxon>
    </lineage>
</organism>
<dbReference type="GO" id="GO:0006397">
    <property type="term" value="P:mRNA processing"/>
    <property type="evidence" value="ECO:0007669"/>
    <property type="project" value="UniProtKB-KW"/>
</dbReference>
<gene>
    <name evidence="25" type="ORF">V5799_011005</name>
</gene>
<dbReference type="Pfam" id="PF04696">
    <property type="entry name" value="Pinin_SDK_memA"/>
    <property type="match status" value="1"/>
</dbReference>
<evidence type="ECO:0000256" key="5">
    <source>
        <dbReference type="ARBA" id="ARBA00022481"/>
    </source>
</evidence>
<evidence type="ECO:0000256" key="21">
    <source>
        <dbReference type="SAM" id="Coils"/>
    </source>
</evidence>
<evidence type="ECO:0000256" key="18">
    <source>
        <dbReference type="ARBA" id="ARBA00023187"/>
    </source>
</evidence>
<evidence type="ECO:0000256" key="13">
    <source>
        <dbReference type="ARBA" id="ARBA00023015"/>
    </source>
</evidence>
<comment type="subcellular location">
    <subcellularLocation>
        <location evidence="2">Cell junction</location>
        <location evidence="2">Desmosome</location>
    </subcellularLocation>
    <subcellularLocation>
        <location evidence="1">Nucleus speckle</location>
    </subcellularLocation>
</comment>
<name>A0AAQ4EIC1_AMBAM</name>
<keyword evidence="5" id="KW-0488">Methylation</keyword>
<keyword evidence="7" id="KW-0597">Phosphoprotein</keyword>
<protein>
    <recommendedName>
        <fullName evidence="4">Pinin</fullName>
    </recommendedName>
</protein>
<feature type="compositionally biased region" description="Polar residues" evidence="22">
    <location>
        <begin position="383"/>
        <end position="397"/>
    </location>
</feature>
<evidence type="ECO:0000256" key="7">
    <source>
        <dbReference type="ARBA" id="ARBA00022553"/>
    </source>
</evidence>
<feature type="domain" description="Pinin/SDK" evidence="24">
    <location>
        <begin position="27"/>
        <end position="146"/>
    </location>
</feature>
<dbReference type="InterPro" id="IPR039853">
    <property type="entry name" value="Pinin"/>
</dbReference>
<dbReference type="GO" id="GO:0071013">
    <property type="term" value="C:catalytic step 2 spliceosome"/>
    <property type="evidence" value="ECO:0007669"/>
    <property type="project" value="TreeGrafter"/>
</dbReference>
<evidence type="ECO:0000256" key="8">
    <source>
        <dbReference type="ARBA" id="ARBA00022664"/>
    </source>
</evidence>
<evidence type="ECO:0000259" key="24">
    <source>
        <dbReference type="Pfam" id="PF04697"/>
    </source>
</evidence>
<evidence type="ECO:0000256" key="11">
    <source>
        <dbReference type="ARBA" id="ARBA00022949"/>
    </source>
</evidence>